<dbReference type="EMBL" id="MN740444">
    <property type="protein sequence ID" value="QHU26703.1"/>
    <property type="molecule type" value="Genomic_DNA"/>
</dbReference>
<protein>
    <submittedName>
        <fullName evidence="2">Uncharacterized protein</fullName>
    </submittedName>
</protein>
<sequence length="645" mass="74356">MTSFIKNKSNDLNRYINPKRLPEPAKDDSYSVIVDATFPPKDHYAAFSYVFKNLINITDIKEIKNYCVRPLIEIEETQANFDQVNNELFKTEDIKEDIVKNFSKTTSSNVSTPFNEPYPYNPIINLTDGNSNLVEIKKIIVNNVTPLFNKDYIPNIKINSEITEAVLKYDLDNPGSVSITEVPIYFVVKGSYDNPTAHVSTFIYFKKKFYSLGFLKDSEDNSVISSVDPLLFYNKMSRNRGYEKQFMNDHYLQDNPELMRDFVDRVISILSVIKKSIKVERADLSQYSEKYNSLIDTLKNDKRDWELKFGSIRFFIELIKIIEDAEKQQHTPLVPKEFYVEFVRLSNDKINNLFFNLASSPFTGNYIIDIGVLTQFHIDNIKQILLNIVDVRFNFRTNKDKHGNPYIRPSLLTYILKSKYSAVCLNDIWTKGKYKDVSSTDGRSSKIVKNPRNTTVFRKALSESNCTNNTAWIFSDSIHCIGRGGISPTEKLGLLPHATDYITIPGACVSGRLQEVYDDGTSDVLLKEIDYDKINGLPDLLTDPSRTMNDFISLFDMSLLSLKLHLKVEALANNKRSILDRFRKKRPLSLAAPILSDAVTDIVPTTGGINKNYLLNRFTPFSKRRTHKRKIHKRKIHKRKTYKRQ</sequence>
<name>A0A6C0L7W5_9ZZZZ</name>
<feature type="region of interest" description="Disordered" evidence="1">
    <location>
        <begin position="626"/>
        <end position="645"/>
    </location>
</feature>
<accession>A0A6C0L7W5</accession>
<organism evidence="2">
    <name type="scientific">viral metagenome</name>
    <dbReference type="NCBI Taxonomy" id="1070528"/>
    <lineage>
        <taxon>unclassified sequences</taxon>
        <taxon>metagenomes</taxon>
        <taxon>organismal metagenomes</taxon>
    </lineage>
</organism>
<proteinExistence type="predicted"/>
<evidence type="ECO:0000313" key="2">
    <source>
        <dbReference type="EMBL" id="QHU26703.1"/>
    </source>
</evidence>
<reference evidence="2" key="1">
    <citation type="journal article" date="2020" name="Nature">
        <title>Giant virus diversity and host interactions through global metagenomics.</title>
        <authorList>
            <person name="Schulz F."/>
            <person name="Roux S."/>
            <person name="Paez-Espino D."/>
            <person name="Jungbluth S."/>
            <person name="Walsh D.A."/>
            <person name="Denef V.J."/>
            <person name="McMahon K.D."/>
            <person name="Konstantinidis K.T."/>
            <person name="Eloe-Fadrosh E.A."/>
            <person name="Kyrpides N.C."/>
            <person name="Woyke T."/>
        </authorList>
    </citation>
    <scope>NUCLEOTIDE SEQUENCE</scope>
    <source>
        <strain evidence="2">GVMAG-M-3300027759-42</strain>
    </source>
</reference>
<evidence type="ECO:0000256" key="1">
    <source>
        <dbReference type="SAM" id="MobiDB-lite"/>
    </source>
</evidence>
<dbReference type="AlphaFoldDB" id="A0A6C0L7W5"/>